<evidence type="ECO:0000256" key="16">
    <source>
        <dbReference type="ARBA" id="ARBA00040841"/>
    </source>
</evidence>
<evidence type="ECO:0000256" key="5">
    <source>
        <dbReference type="ARBA" id="ARBA00022553"/>
    </source>
</evidence>
<dbReference type="Pfam" id="PF00672">
    <property type="entry name" value="HAMP"/>
    <property type="match status" value="1"/>
</dbReference>
<keyword evidence="10" id="KW-0067">ATP-binding</keyword>
<comment type="caution">
    <text evidence="20">The sequence shown here is derived from an EMBL/GenBank/DDBJ whole genome shotgun (WGS) entry which is preliminary data.</text>
</comment>
<dbReference type="SUPFAM" id="SSF158472">
    <property type="entry name" value="HAMP domain-like"/>
    <property type="match status" value="1"/>
</dbReference>
<dbReference type="InterPro" id="IPR050398">
    <property type="entry name" value="HssS/ArlS-like"/>
</dbReference>
<sequence>MKTLYLRIVLTTIFVMTLSSFLAFIGSNIFYHYKLKSYNDQKLTKMATNIKSFYEENPEVNLNNYLKDVGDLGYQIFLVDKNGNQSFYGGKFRERKLSNNVIQSVLDGKVYHGVSKFKTSIFVTGFFDNVLINTIGVPINVGDNHYALFFRPNIELQFGEFHIFLSILIVLIIILSILFVLVSTRYIVNPVVKLTDATKVIAEGKYNVQLNINRQDEIGKLANHFSEMAKKLEQIEQMRQEFVSNVSHEIQSPIASIQGFSQTLKSKNLTEDQRQHYLSIIEDESRRMSLLSKQLLTLASLDKEEDILHKTKFDVADQLKQVFLSTEFSWREKNLAIDLELPSTFIYGDKHLLHQVWTNLITNSIKFNHDGGSISINVSSSENMCHITIKDTGIGISEEDLPQIFNRFYIADKARIRKESSTGLGLSITKQIVELHNGKIRVESKFGEGTEFIIDLPQM</sequence>
<dbReference type="PANTHER" id="PTHR45528">
    <property type="entry name" value="SENSOR HISTIDINE KINASE CPXA"/>
    <property type="match status" value="1"/>
</dbReference>
<keyword evidence="5" id="KW-0597">Phosphoprotein</keyword>
<dbReference type="AlphaFoldDB" id="A0A940NJD6"/>
<dbReference type="InterPro" id="IPR003594">
    <property type="entry name" value="HATPase_dom"/>
</dbReference>
<dbReference type="EC" id="2.7.13.3" evidence="3"/>
<evidence type="ECO:0000259" key="19">
    <source>
        <dbReference type="PROSITE" id="PS50885"/>
    </source>
</evidence>
<keyword evidence="6" id="KW-0808">Transferase</keyword>
<feature type="domain" description="Histidine kinase" evidence="18">
    <location>
        <begin position="245"/>
        <end position="459"/>
    </location>
</feature>
<dbReference type="GO" id="GO:0005524">
    <property type="term" value="F:ATP binding"/>
    <property type="evidence" value="ECO:0007669"/>
    <property type="project" value="UniProtKB-KW"/>
</dbReference>
<gene>
    <name evidence="20" type="ORF">J5Y03_09815</name>
</gene>
<comment type="subcellular location">
    <subcellularLocation>
        <location evidence="2">Cell membrane</location>
        <topology evidence="2">Multi-pass membrane protein</topology>
    </subcellularLocation>
</comment>
<keyword evidence="21" id="KW-1185">Reference proteome</keyword>
<dbReference type="Pfam" id="PF02518">
    <property type="entry name" value="HATPase_c"/>
    <property type="match status" value="1"/>
</dbReference>
<evidence type="ECO:0000256" key="4">
    <source>
        <dbReference type="ARBA" id="ARBA00022475"/>
    </source>
</evidence>
<dbReference type="PROSITE" id="PS50885">
    <property type="entry name" value="HAMP"/>
    <property type="match status" value="1"/>
</dbReference>
<dbReference type="GO" id="GO:0005886">
    <property type="term" value="C:plasma membrane"/>
    <property type="evidence" value="ECO:0007669"/>
    <property type="project" value="UniProtKB-SubCell"/>
</dbReference>
<dbReference type="EMBL" id="JAGIYQ010000005">
    <property type="protein sequence ID" value="MBP0725485.1"/>
    <property type="molecule type" value="Genomic_DNA"/>
</dbReference>
<evidence type="ECO:0000256" key="8">
    <source>
        <dbReference type="ARBA" id="ARBA00022741"/>
    </source>
</evidence>
<dbReference type="Gene3D" id="1.10.287.130">
    <property type="match status" value="1"/>
</dbReference>
<keyword evidence="14 17" id="KW-0472">Membrane</keyword>
<evidence type="ECO:0000256" key="2">
    <source>
        <dbReference type="ARBA" id="ARBA00004651"/>
    </source>
</evidence>
<reference evidence="20" key="1">
    <citation type="submission" date="2021-04" db="EMBL/GenBank/DDBJ databases">
        <title>Genome seq and assembly of Bacillus sp.</title>
        <authorList>
            <person name="Chhetri G."/>
        </authorList>
    </citation>
    <scope>NUCLEOTIDE SEQUENCE</scope>
    <source>
        <strain evidence="20">RG28</strain>
    </source>
</reference>
<feature type="transmembrane region" description="Helical" evidence="17">
    <location>
        <begin position="6"/>
        <end position="31"/>
    </location>
</feature>
<dbReference type="SUPFAM" id="SSF47384">
    <property type="entry name" value="Homodimeric domain of signal transducing histidine kinase"/>
    <property type="match status" value="1"/>
</dbReference>
<evidence type="ECO:0000256" key="6">
    <source>
        <dbReference type="ARBA" id="ARBA00022679"/>
    </source>
</evidence>
<evidence type="ECO:0000256" key="9">
    <source>
        <dbReference type="ARBA" id="ARBA00022777"/>
    </source>
</evidence>
<evidence type="ECO:0000256" key="13">
    <source>
        <dbReference type="ARBA" id="ARBA00023026"/>
    </source>
</evidence>
<dbReference type="InterPro" id="IPR036097">
    <property type="entry name" value="HisK_dim/P_sf"/>
</dbReference>
<dbReference type="GO" id="GO:0000155">
    <property type="term" value="F:phosphorelay sensor kinase activity"/>
    <property type="evidence" value="ECO:0007669"/>
    <property type="project" value="InterPro"/>
</dbReference>
<dbReference type="FunFam" id="3.30.565.10:FF:000006">
    <property type="entry name" value="Sensor histidine kinase WalK"/>
    <property type="match status" value="1"/>
</dbReference>
<dbReference type="PRINTS" id="PR00344">
    <property type="entry name" value="BCTRLSENSOR"/>
</dbReference>
<dbReference type="InterPro" id="IPR036890">
    <property type="entry name" value="HATPase_C_sf"/>
</dbReference>
<dbReference type="InterPro" id="IPR005467">
    <property type="entry name" value="His_kinase_dom"/>
</dbReference>
<dbReference type="CDD" id="cd00082">
    <property type="entry name" value="HisKA"/>
    <property type="match status" value="1"/>
</dbReference>
<evidence type="ECO:0000313" key="20">
    <source>
        <dbReference type="EMBL" id="MBP0725485.1"/>
    </source>
</evidence>
<keyword evidence="8" id="KW-0547">Nucleotide-binding</keyword>
<dbReference type="Gene3D" id="6.10.340.10">
    <property type="match status" value="1"/>
</dbReference>
<dbReference type="FunFam" id="1.10.287.130:FF:000001">
    <property type="entry name" value="Two-component sensor histidine kinase"/>
    <property type="match status" value="1"/>
</dbReference>
<dbReference type="PANTHER" id="PTHR45528:SF11">
    <property type="entry name" value="HISTIDINE KINASE"/>
    <property type="match status" value="1"/>
</dbReference>
<evidence type="ECO:0000256" key="11">
    <source>
        <dbReference type="ARBA" id="ARBA00022989"/>
    </source>
</evidence>
<evidence type="ECO:0000256" key="17">
    <source>
        <dbReference type="SAM" id="Phobius"/>
    </source>
</evidence>
<dbReference type="RefSeq" id="WP_209405084.1">
    <property type="nucleotide sequence ID" value="NZ_JAGIYQ010000005.1"/>
</dbReference>
<keyword evidence="9 20" id="KW-0418">Kinase</keyword>
<comment type="catalytic activity">
    <reaction evidence="1">
        <text>ATP + protein L-histidine = ADP + protein N-phospho-L-histidine.</text>
        <dbReference type="EC" id="2.7.13.3"/>
    </reaction>
</comment>
<dbReference type="InterPro" id="IPR004358">
    <property type="entry name" value="Sig_transdc_His_kin-like_C"/>
</dbReference>
<dbReference type="CDD" id="cd06225">
    <property type="entry name" value="HAMP"/>
    <property type="match status" value="1"/>
</dbReference>
<keyword evidence="7 17" id="KW-0812">Transmembrane</keyword>
<evidence type="ECO:0000256" key="10">
    <source>
        <dbReference type="ARBA" id="ARBA00022840"/>
    </source>
</evidence>
<organism evidence="20 21">
    <name type="scientific">Gottfriedia endophytica</name>
    <dbReference type="NCBI Taxonomy" id="2820819"/>
    <lineage>
        <taxon>Bacteria</taxon>
        <taxon>Bacillati</taxon>
        <taxon>Bacillota</taxon>
        <taxon>Bacilli</taxon>
        <taxon>Bacillales</taxon>
        <taxon>Bacillaceae</taxon>
        <taxon>Gottfriedia</taxon>
    </lineage>
</organism>
<evidence type="ECO:0000313" key="21">
    <source>
        <dbReference type="Proteomes" id="UP000682134"/>
    </source>
</evidence>
<evidence type="ECO:0000256" key="1">
    <source>
        <dbReference type="ARBA" id="ARBA00000085"/>
    </source>
</evidence>
<dbReference type="Pfam" id="PF00512">
    <property type="entry name" value="HisKA"/>
    <property type="match status" value="1"/>
</dbReference>
<dbReference type="InterPro" id="IPR003660">
    <property type="entry name" value="HAMP_dom"/>
</dbReference>
<dbReference type="SMART" id="SM00387">
    <property type="entry name" value="HATPase_c"/>
    <property type="match status" value="1"/>
</dbReference>
<keyword evidence="11 17" id="KW-1133">Transmembrane helix</keyword>
<evidence type="ECO:0000256" key="7">
    <source>
        <dbReference type="ARBA" id="ARBA00022692"/>
    </source>
</evidence>
<dbReference type="Proteomes" id="UP000682134">
    <property type="component" value="Unassembled WGS sequence"/>
</dbReference>
<evidence type="ECO:0000256" key="3">
    <source>
        <dbReference type="ARBA" id="ARBA00012438"/>
    </source>
</evidence>
<accession>A0A940NJD6</accession>
<keyword evidence="13" id="KW-0843">Virulence</keyword>
<dbReference type="SMART" id="SM00304">
    <property type="entry name" value="HAMP"/>
    <property type="match status" value="1"/>
</dbReference>
<name>A0A940NJD6_9BACI</name>
<dbReference type="SUPFAM" id="SSF55874">
    <property type="entry name" value="ATPase domain of HSP90 chaperone/DNA topoisomerase II/histidine kinase"/>
    <property type="match status" value="1"/>
</dbReference>
<proteinExistence type="predicted"/>
<dbReference type="InterPro" id="IPR003661">
    <property type="entry name" value="HisK_dim/P_dom"/>
</dbReference>
<dbReference type="SMART" id="SM00388">
    <property type="entry name" value="HisKA"/>
    <property type="match status" value="1"/>
</dbReference>
<evidence type="ECO:0000259" key="18">
    <source>
        <dbReference type="PROSITE" id="PS50109"/>
    </source>
</evidence>
<keyword evidence="12" id="KW-0902">Two-component regulatory system</keyword>
<evidence type="ECO:0000256" key="15">
    <source>
        <dbReference type="ARBA" id="ARBA00037219"/>
    </source>
</evidence>
<comment type="function">
    <text evidence="15">Member of the two-component regulatory system HssS/HssR involved in intracellular heme homeostasis and tempering of staphylococcal virulence. HssS functions as a heme sensor histidine kinase which is autophosphorylated at a histidine residue and transfers its phosphate group to an aspartate residue of HssR. HssR/HssS activates the expression of hrtAB, an efflux pump, in response to extracellular heme, hemin, hemoglobin or blood.</text>
</comment>
<protein>
    <recommendedName>
        <fullName evidence="16">Heme sensor protein HssS</fullName>
        <ecNumber evidence="3">2.7.13.3</ecNumber>
    </recommendedName>
</protein>
<feature type="domain" description="HAMP" evidence="19">
    <location>
        <begin position="185"/>
        <end position="237"/>
    </location>
</feature>
<dbReference type="PROSITE" id="PS50109">
    <property type="entry name" value="HIS_KIN"/>
    <property type="match status" value="1"/>
</dbReference>
<dbReference type="Gene3D" id="3.30.565.10">
    <property type="entry name" value="Histidine kinase-like ATPase, C-terminal domain"/>
    <property type="match status" value="1"/>
</dbReference>
<feature type="transmembrane region" description="Helical" evidence="17">
    <location>
        <begin position="161"/>
        <end position="182"/>
    </location>
</feature>
<evidence type="ECO:0000256" key="14">
    <source>
        <dbReference type="ARBA" id="ARBA00023136"/>
    </source>
</evidence>
<keyword evidence="4" id="KW-1003">Cell membrane</keyword>
<evidence type="ECO:0000256" key="12">
    <source>
        <dbReference type="ARBA" id="ARBA00023012"/>
    </source>
</evidence>